<evidence type="ECO:0000313" key="2">
    <source>
        <dbReference type="EMBL" id="MBB5134611.1"/>
    </source>
</evidence>
<keyword evidence="1" id="KW-1133">Transmembrane helix</keyword>
<accession>A0A840P9S8</accession>
<comment type="caution">
    <text evidence="2">The sequence shown here is derived from an EMBL/GenBank/DDBJ whole genome shotgun (WGS) entry which is preliminary data.</text>
</comment>
<dbReference type="AlphaFoldDB" id="A0A840P9S8"/>
<feature type="transmembrane region" description="Helical" evidence="1">
    <location>
        <begin position="134"/>
        <end position="154"/>
    </location>
</feature>
<proteinExistence type="predicted"/>
<dbReference type="RefSeq" id="WP_185051489.1">
    <property type="nucleotide sequence ID" value="NZ_BAABIX010000007.1"/>
</dbReference>
<feature type="transmembrane region" description="Helical" evidence="1">
    <location>
        <begin position="59"/>
        <end position="82"/>
    </location>
</feature>
<keyword evidence="1" id="KW-0472">Membrane</keyword>
<sequence>MNGPPYSAYAGRARLAAVAWVAVVTGAVAATPFLFRHRLPESPAVHWDLAGVPDRSTTFAGLLVLNLAAWAPFAVIALAGASRRALAARRSSRRAVGGALAGGGTFAVGLQVVILQANLDRGEWRDAETWGLSGPLLIAVSLGAGWLGSLAAGAGPGDRPEPAPEPAPLPRLRAHERAVWVSSSVNRSLSGLAVLGLGASLLVAGATLVVLPAATWALVVALLLLSMGAAVVSSVRVHVTDAGLSVAYGPLRRPVRHYPLAAIRGARAEPRLPMDVGGWGYRGRPRAGTLMIRGGDCLVVRFDPDGELAVTVDDAARGAALLNSLVTLPKEQSNVPTP</sequence>
<dbReference type="EMBL" id="JACHGN010000008">
    <property type="protein sequence ID" value="MBB5134611.1"/>
    <property type="molecule type" value="Genomic_DNA"/>
</dbReference>
<name>A0A840P9S8_9ACTN</name>
<evidence type="ECO:0008006" key="4">
    <source>
        <dbReference type="Google" id="ProtNLM"/>
    </source>
</evidence>
<feature type="transmembrane region" description="Helical" evidence="1">
    <location>
        <begin position="216"/>
        <end position="235"/>
    </location>
</feature>
<reference evidence="2 3" key="1">
    <citation type="submission" date="2020-08" db="EMBL/GenBank/DDBJ databases">
        <title>Genomic Encyclopedia of Type Strains, Phase IV (KMG-IV): sequencing the most valuable type-strain genomes for metagenomic binning, comparative biology and taxonomic classification.</title>
        <authorList>
            <person name="Goeker M."/>
        </authorList>
    </citation>
    <scope>NUCLEOTIDE SEQUENCE [LARGE SCALE GENOMIC DNA]</scope>
    <source>
        <strain evidence="2 3">DSM 45615</strain>
    </source>
</reference>
<keyword evidence="3" id="KW-1185">Reference proteome</keyword>
<gene>
    <name evidence="2" type="ORF">HNP84_004343</name>
</gene>
<evidence type="ECO:0000313" key="3">
    <source>
        <dbReference type="Proteomes" id="UP000578449"/>
    </source>
</evidence>
<organism evidence="2 3">
    <name type="scientific">Thermocatellispora tengchongensis</name>
    <dbReference type="NCBI Taxonomy" id="1073253"/>
    <lineage>
        <taxon>Bacteria</taxon>
        <taxon>Bacillati</taxon>
        <taxon>Actinomycetota</taxon>
        <taxon>Actinomycetes</taxon>
        <taxon>Streptosporangiales</taxon>
        <taxon>Streptosporangiaceae</taxon>
        <taxon>Thermocatellispora</taxon>
    </lineage>
</organism>
<feature type="transmembrane region" description="Helical" evidence="1">
    <location>
        <begin position="94"/>
        <end position="114"/>
    </location>
</feature>
<evidence type="ECO:0000256" key="1">
    <source>
        <dbReference type="SAM" id="Phobius"/>
    </source>
</evidence>
<keyword evidence="1" id="KW-0812">Transmembrane</keyword>
<dbReference type="Proteomes" id="UP000578449">
    <property type="component" value="Unassembled WGS sequence"/>
</dbReference>
<feature type="transmembrane region" description="Helical" evidence="1">
    <location>
        <begin position="189"/>
        <end position="210"/>
    </location>
</feature>
<protein>
    <recommendedName>
        <fullName evidence="4">DUF1648 domain-containing protein</fullName>
    </recommendedName>
</protein>